<dbReference type="PANTHER" id="PTHR36699">
    <property type="entry name" value="LD-TRANSPEPTIDASE"/>
    <property type="match status" value="1"/>
</dbReference>
<dbReference type="Pfam" id="PF03734">
    <property type="entry name" value="YkuD"/>
    <property type="match status" value="1"/>
</dbReference>
<dbReference type="UniPathway" id="UPA00219"/>
<reference evidence="9 10" key="1">
    <citation type="submission" date="2020-04" db="EMBL/GenBank/DDBJ databases">
        <title>Ferrimonas sp. S7 isolated from sea water.</title>
        <authorList>
            <person name="Bae S.S."/>
            <person name="Baek K."/>
        </authorList>
    </citation>
    <scope>NUCLEOTIDE SEQUENCE [LARGE SCALE GENOMIC DNA]</scope>
    <source>
        <strain evidence="9 10">S7</strain>
    </source>
</reference>
<protein>
    <submittedName>
        <fullName evidence="9">L,D-transpeptidase family protein</fullName>
    </submittedName>
</protein>
<dbReference type="SUPFAM" id="SSF141523">
    <property type="entry name" value="L,D-transpeptidase catalytic domain-like"/>
    <property type="match status" value="1"/>
</dbReference>
<comment type="similarity">
    <text evidence="2">Belongs to the YkuD family.</text>
</comment>
<comment type="pathway">
    <text evidence="1 7">Cell wall biogenesis; peptidoglycan biosynthesis.</text>
</comment>
<evidence type="ECO:0000256" key="3">
    <source>
        <dbReference type="ARBA" id="ARBA00022679"/>
    </source>
</evidence>
<dbReference type="CDD" id="cd16913">
    <property type="entry name" value="YkuD_like"/>
    <property type="match status" value="1"/>
</dbReference>
<feature type="active site" description="Nucleophile" evidence="7">
    <location>
        <position position="186"/>
    </location>
</feature>
<evidence type="ECO:0000256" key="6">
    <source>
        <dbReference type="ARBA" id="ARBA00023316"/>
    </source>
</evidence>
<feature type="active site" description="Proton donor/acceptor" evidence="7">
    <location>
        <position position="178"/>
    </location>
</feature>
<dbReference type="PANTHER" id="PTHR36699:SF1">
    <property type="entry name" value="L,D-TRANSPEPTIDASE YAFK-RELATED"/>
    <property type="match status" value="1"/>
</dbReference>
<accession>A0A6H1UA26</accession>
<evidence type="ECO:0000313" key="10">
    <source>
        <dbReference type="Proteomes" id="UP000501602"/>
    </source>
</evidence>
<evidence type="ECO:0000256" key="1">
    <source>
        <dbReference type="ARBA" id="ARBA00004752"/>
    </source>
</evidence>
<evidence type="ECO:0000259" key="8">
    <source>
        <dbReference type="PROSITE" id="PS52029"/>
    </source>
</evidence>
<dbReference type="KEGG" id="fes:HER31_02815"/>
<dbReference type="PROSITE" id="PS52029">
    <property type="entry name" value="LD_TPASE"/>
    <property type="match status" value="1"/>
</dbReference>
<dbReference type="InterPro" id="IPR005490">
    <property type="entry name" value="LD_TPept_cat_dom"/>
</dbReference>
<evidence type="ECO:0000313" key="9">
    <source>
        <dbReference type="EMBL" id="QIZ75905.1"/>
    </source>
</evidence>
<dbReference type="GO" id="GO:0008360">
    <property type="term" value="P:regulation of cell shape"/>
    <property type="evidence" value="ECO:0007669"/>
    <property type="project" value="UniProtKB-UniRule"/>
</dbReference>
<keyword evidence="5 7" id="KW-0573">Peptidoglycan synthesis</keyword>
<sequence length="256" mass="29018">MTLNVAVVVSLWNTARRFQGDLSLRSKLLPALAPLLLLLLPCSSIGKARTVDSVITAYGPDARARLAPYFTRLPKNFRAIGAKLVALKEQRSLEIWLQGTNNDWHHLRDYPIKRASGTLRPKMRQGDLLVPEGVYRLDAANPNSKFHLSLRIDYPNSVDRFYAEQEQRGDLGGDIFIHGREVSTGCLAMGDQSIEELFVLAHDIGLENIEVVITPKDPRLGIIERPRDLPTWVEVKYENIERSVAELQANNQHRWY</sequence>
<keyword evidence="3" id="KW-0808">Transferase</keyword>
<dbReference type="EMBL" id="CP051180">
    <property type="protein sequence ID" value="QIZ75905.1"/>
    <property type="molecule type" value="Genomic_DNA"/>
</dbReference>
<dbReference type="InterPro" id="IPR038063">
    <property type="entry name" value="Transpep_catalytic_dom"/>
</dbReference>
<dbReference type="GO" id="GO:0009252">
    <property type="term" value="P:peptidoglycan biosynthetic process"/>
    <property type="evidence" value="ECO:0007669"/>
    <property type="project" value="UniProtKB-UniPathway"/>
</dbReference>
<dbReference type="GO" id="GO:0071555">
    <property type="term" value="P:cell wall organization"/>
    <property type="evidence" value="ECO:0007669"/>
    <property type="project" value="UniProtKB-UniRule"/>
</dbReference>
<keyword evidence="6 7" id="KW-0961">Cell wall biogenesis/degradation</keyword>
<dbReference type="RefSeq" id="WP_168659166.1">
    <property type="nucleotide sequence ID" value="NZ_CP051180.1"/>
</dbReference>
<dbReference type="AlphaFoldDB" id="A0A6H1UA26"/>
<evidence type="ECO:0000256" key="4">
    <source>
        <dbReference type="ARBA" id="ARBA00022960"/>
    </source>
</evidence>
<feature type="domain" description="L,D-TPase catalytic" evidence="8">
    <location>
        <begin position="82"/>
        <end position="214"/>
    </location>
</feature>
<proteinExistence type="inferred from homology"/>
<keyword evidence="10" id="KW-1185">Reference proteome</keyword>
<name>A0A6H1UA26_9GAMM</name>
<evidence type="ECO:0000256" key="7">
    <source>
        <dbReference type="PROSITE-ProRule" id="PRU01373"/>
    </source>
</evidence>
<dbReference type="Proteomes" id="UP000501602">
    <property type="component" value="Chromosome"/>
</dbReference>
<evidence type="ECO:0000256" key="5">
    <source>
        <dbReference type="ARBA" id="ARBA00022984"/>
    </source>
</evidence>
<dbReference type="GO" id="GO:0016740">
    <property type="term" value="F:transferase activity"/>
    <property type="evidence" value="ECO:0007669"/>
    <property type="project" value="UniProtKB-KW"/>
</dbReference>
<keyword evidence="4 7" id="KW-0133">Cell shape</keyword>
<gene>
    <name evidence="9" type="ORF">HER31_02815</name>
</gene>
<evidence type="ECO:0000256" key="2">
    <source>
        <dbReference type="ARBA" id="ARBA00005992"/>
    </source>
</evidence>
<dbReference type="GO" id="GO:0004180">
    <property type="term" value="F:carboxypeptidase activity"/>
    <property type="evidence" value="ECO:0007669"/>
    <property type="project" value="UniProtKB-ARBA"/>
</dbReference>
<organism evidence="9 10">
    <name type="scientific">Ferrimonas lipolytica</name>
    <dbReference type="NCBI Taxonomy" id="2724191"/>
    <lineage>
        <taxon>Bacteria</taxon>
        <taxon>Pseudomonadati</taxon>
        <taxon>Pseudomonadota</taxon>
        <taxon>Gammaproteobacteria</taxon>
        <taxon>Alteromonadales</taxon>
        <taxon>Ferrimonadaceae</taxon>
        <taxon>Ferrimonas</taxon>
    </lineage>
</organism>